<comment type="caution">
    <text evidence="1">The sequence shown here is derived from an EMBL/GenBank/DDBJ whole genome shotgun (WGS) entry which is preliminary data.</text>
</comment>
<evidence type="ECO:0000313" key="2">
    <source>
        <dbReference type="Proteomes" id="UP001055072"/>
    </source>
</evidence>
<reference evidence="1" key="1">
    <citation type="journal article" date="2021" name="Environ. Microbiol.">
        <title>Gene family expansions and transcriptome signatures uncover fungal adaptations to wood decay.</title>
        <authorList>
            <person name="Hage H."/>
            <person name="Miyauchi S."/>
            <person name="Viragh M."/>
            <person name="Drula E."/>
            <person name="Min B."/>
            <person name="Chaduli D."/>
            <person name="Navarro D."/>
            <person name="Favel A."/>
            <person name="Norest M."/>
            <person name="Lesage-Meessen L."/>
            <person name="Balint B."/>
            <person name="Merenyi Z."/>
            <person name="de Eugenio L."/>
            <person name="Morin E."/>
            <person name="Martinez A.T."/>
            <person name="Baldrian P."/>
            <person name="Stursova M."/>
            <person name="Martinez M.J."/>
            <person name="Novotny C."/>
            <person name="Magnuson J.K."/>
            <person name="Spatafora J.W."/>
            <person name="Maurice S."/>
            <person name="Pangilinan J."/>
            <person name="Andreopoulos W."/>
            <person name="LaButti K."/>
            <person name="Hundley H."/>
            <person name="Na H."/>
            <person name="Kuo A."/>
            <person name="Barry K."/>
            <person name="Lipzen A."/>
            <person name="Henrissat B."/>
            <person name="Riley R."/>
            <person name="Ahrendt S."/>
            <person name="Nagy L.G."/>
            <person name="Grigoriev I.V."/>
            <person name="Martin F."/>
            <person name="Rosso M.N."/>
        </authorList>
    </citation>
    <scope>NUCLEOTIDE SEQUENCE</scope>
    <source>
        <strain evidence="1">CBS 384.51</strain>
    </source>
</reference>
<gene>
    <name evidence="1" type="ORF">BDY19DRAFT_1063485</name>
</gene>
<organism evidence="1 2">
    <name type="scientific">Irpex rosettiformis</name>
    <dbReference type="NCBI Taxonomy" id="378272"/>
    <lineage>
        <taxon>Eukaryota</taxon>
        <taxon>Fungi</taxon>
        <taxon>Dikarya</taxon>
        <taxon>Basidiomycota</taxon>
        <taxon>Agaricomycotina</taxon>
        <taxon>Agaricomycetes</taxon>
        <taxon>Polyporales</taxon>
        <taxon>Irpicaceae</taxon>
        <taxon>Irpex</taxon>
    </lineage>
</organism>
<name>A0ACB8UGX5_9APHY</name>
<proteinExistence type="predicted"/>
<evidence type="ECO:0000313" key="1">
    <source>
        <dbReference type="EMBL" id="KAI0093682.1"/>
    </source>
</evidence>
<dbReference type="EMBL" id="MU274901">
    <property type="protein sequence ID" value="KAI0093682.1"/>
    <property type="molecule type" value="Genomic_DNA"/>
</dbReference>
<accession>A0ACB8UGX5</accession>
<sequence length="2115" mass="231856">MSWWSTSWLPSIPSIDFSLPSGIQKRFISFTLRRTLGHLLKPGQLDTQQVDSQIGSGYVQIRDVELDNDAINSMLSGLPIELHDGSLGKVTARIPWPNPLTSTIGLSLESLHLTFNVVPTISKASQSSKLAESIASVAESFIHDELNDYDEAALRESIYSDADLSQSLDHVPGGLDPFMPEQGVGHDLDPSGVSIFATLVERLLARFEFDAKDIKITLVHPGHTSFTLNLPSIRYHTELKEEGSASSSAQVQGVARTVQVSGVNITTRNLRPLSPQPLTSSAASLATYQSSKLPSSATVTPRRSPPRSPALSDSSEMDEDTTMMMSQSIIGLPIRPVSPSSSVASSMYASAISTTPITSEIHHTQASPPRMPTPSPPSPPIRVVTKEIEDETILCFGNEPVVLRLVAPPPVRPAASTTSPKSPTKPQGPDIPRTANKSNFSPESLKLEVSMGVIAVALRPVHVRSILEMAELWTSHSPEVPSQMPRKDPPSPSQGIFSRFDANLRLRSIVAILLPSGDGSTCTKSALTEYYNHPLVPPQLSHGYVRLHLDGISSSLSSSPLPSSITPRHALQYPGTTSTGCFSLNDISVFAFLRSSAHDGPSDLYASPMLITDHHLKSQHSSTHVHPDLSEANAQYPLPTFDVVDWTDQARHTHSAKLSTWRTKPAQGRGPSVPSTPTNKVKELTTSPVTRSPITTSPSRQSPFSKTTILPSGSHTSAAEVFFAVTSAAPTSRSSRAKGKYPESGVEVDVRLAPLHVFCDMSLLLNKYNPERLSEPLLFLEEISLRDTPQTPPSFLDYDWDEELAAEDEDGELEDTPPATPKAQRRHAYREQERDREHERQRLERLVMEDLDLELDYRQTIPEKGEPPFSRVDNWRKKQTRRKKNQAVKICVTLPVLRIEVRTPPPPRFTARSGAIVLDIHDLCLLPGDQAPQHSDISARFTDVGDPLLGQGFSSRSDDTPTLLCANWERLTFAYQPFGESKAQMILSLGIVASAVASDSRSEGIAIGSPHLRVSGVQEPRPQVTVSRSLLKPMSSSSGLVTTALTMDIPSVHVHLGKMEIDGLQLWADDISQLVERAMHPGADLREGDEEDPSLIGSRFFVKSRRSQGSEANSAASTITAPKTSSDSETDIKLTISQVAITIALPRETGIRPFNIVASDIDLLLELRPEGKDETVVTLGVGDLCVRETSSSNTVLVFLSSTTPRNMVNNVQPLLKLRFTSLVVSDSAAKESRIKVTICGATYTLYPNLDWITDITRFVKAPPGVFESVVPSERTRLSIKVVDSSLQGLCPKYPGSLVLHLGEVEYSSVMVGALPETSFTVGLQTVSLLLLDDLSSVDESTSSSNKAAPMSRIGRSSGGVWRRLGYALVAELSGLELAFSKRDDRTPADIRMDIPRGDLRLHLCADTGTALGGFIADFSSIFSSPTETPEPSRPRSQPAVEMKPEQRQKVDLTASLDEHAFRRTIPQVGATPDMVDDDLPTNLDYLDDSFSAAAGLRELNDSELDEFDMDDEMSVNVVDQTGLLSAYGGETIRLFDAKGLQVIENYYETLPPEANDESAQYGETTFKLRSHDCDVTVFLYDGYDWARTRQIIEEEAKEMRRRLAKIRQLVASGQTPDPTVEETNTLLFNSVYIGLQHDVDELEPGALIAAIDEELNEELETASQSSWQSLKPQPTSPKSPEKRLKRAKRSWTRSKGPSIEFRLEGLIAEVDNYRSHESLASRILVTIRDAEILDHIKTSTWSKFLTSLHMDSRGNIRETGSNMVRVELRKVYPVSGNLAQEARLRAKILPLRLHVDQDALDFMKKFFSFKDPDAAPSAPSDPADEIFFQQAEVFPVDLKLDYKPRRVDYRALREGKTIELMNFFHFDGSEMTLRHITLNGITGWARLGDLLNDLWTPDVKATQLVEVISGVAPIRSVVNVGSGVADLVLLPIAQYKKDGRVVRGLQKGTTAFVKSTATEAIKMGARLATGTQVILEQAENIIGGQFDQSVTTEALQFPAGVQGADDGFTEGTDVDDLISRYADQPTGVKDGVKSAYTSMRRNLTSAAQTILAVPMEVYERSGNEGAVRAVVRAVPIAILRPMIGVSEAVSKTLLGLHNTLDPNVRTENEAKYKQR</sequence>
<dbReference type="Proteomes" id="UP001055072">
    <property type="component" value="Unassembled WGS sequence"/>
</dbReference>
<keyword evidence="2" id="KW-1185">Reference proteome</keyword>
<protein>
    <submittedName>
        <fullName evidence="1">Uncharacterized protein</fullName>
    </submittedName>
</protein>